<evidence type="ECO:0000313" key="2">
    <source>
        <dbReference type="Proteomes" id="UP000475862"/>
    </source>
</evidence>
<keyword evidence="2" id="KW-1185">Reference proteome</keyword>
<accession>A0A6G0T4K9</accession>
<protein>
    <submittedName>
        <fullName evidence="1">Uncharacterized protein</fullName>
    </submittedName>
</protein>
<comment type="caution">
    <text evidence="1">The sequence shown here is derived from an EMBL/GenBank/DDBJ whole genome shotgun (WGS) entry which is preliminary data.</text>
</comment>
<dbReference type="AlphaFoldDB" id="A0A6G0T4K9"/>
<gene>
    <name evidence="1" type="ORF">AGLY_014197</name>
</gene>
<sequence length="184" mass="20822">MKNDSQLRVHRPPALSTPVVCHRSPNRDSFTSVVHVSNPNSTQVSTEAYGVKLIELRLPMSYCANSGTYSIVLQGCIYHFASTCRIANIYPINNTLFCSNFRFDYWVPNCLFIESKILEFYRRRQVSIVPISEVLCPKIFNEPSVLFAMPVWSLQNVLSFGIFKLGSMNNLSGSLNLDVKCSIE</sequence>
<evidence type="ECO:0000313" key="1">
    <source>
        <dbReference type="EMBL" id="KAE9525670.1"/>
    </source>
</evidence>
<dbReference type="Proteomes" id="UP000475862">
    <property type="component" value="Unassembled WGS sequence"/>
</dbReference>
<name>A0A6G0T4K9_APHGL</name>
<reference evidence="1 2" key="1">
    <citation type="submission" date="2019-08" db="EMBL/GenBank/DDBJ databases">
        <title>The genome of the soybean aphid Biotype 1, its phylome, world population structure and adaptation to the North American continent.</title>
        <authorList>
            <person name="Giordano R."/>
            <person name="Donthu R.K."/>
            <person name="Hernandez A.G."/>
            <person name="Wright C.L."/>
            <person name="Zimin A.V."/>
        </authorList>
    </citation>
    <scope>NUCLEOTIDE SEQUENCE [LARGE SCALE GENOMIC DNA]</scope>
    <source>
        <tissue evidence="1">Whole aphids</tissue>
    </source>
</reference>
<organism evidence="1 2">
    <name type="scientific">Aphis glycines</name>
    <name type="common">Soybean aphid</name>
    <dbReference type="NCBI Taxonomy" id="307491"/>
    <lineage>
        <taxon>Eukaryota</taxon>
        <taxon>Metazoa</taxon>
        <taxon>Ecdysozoa</taxon>
        <taxon>Arthropoda</taxon>
        <taxon>Hexapoda</taxon>
        <taxon>Insecta</taxon>
        <taxon>Pterygota</taxon>
        <taxon>Neoptera</taxon>
        <taxon>Paraneoptera</taxon>
        <taxon>Hemiptera</taxon>
        <taxon>Sternorrhyncha</taxon>
        <taxon>Aphidomorpha</taxon>
        <taxon>Aphidoidea</taxon>
        <taxon>Aphididae</taxon>
        <taxon>Aphidini</taxon>
        <taxon>Aphis</taxon>
        <taxon>Aphis</taxon>
    </lineage>
</organism>
<proteinExistence type="predicted"/>
<dbReference type="EMBL" id="VYZN01000059">
    <property type="protein sequence ID" value="KAE9525670.1"/>
    <property type="molecule type" value="Genomic_DNA"/>
</dbReference>